<keyword evidence="5" id="KW-1185">Reference proteome</keyword>
<dbReference type="InterPro" id="IPR002048">
    <property type="entry name" value="EF_hand_dom"/>
</dbReference>
<dbReference type="PANTHER" id="PTHR46007">
    <property type="entry name" value="MEDIATOR OF RNA POLYMERASE II TRANSCRIPTION SUBUNIT 12"/>
    <property type="match status" value="1"/>
</dbReference>
<feature type="compositionally biased region" description="Basic and acidic residues" evidence="2">
    <location>
        <begin position="90"/>
        <end position="99"/>
    </location>
</feature>
<dbReference type="PROSITE" id="PS50222">
    <property type="entry name" value="EF_HAND_2"/>
    <property type="match status" value="2"/>
</dbReference>
<feature type="region of interest" description="Disordered" evidence="2">
    <location>
        <begin position="31"/>
        <end position="174"/>
    </location>
</feature>
<feature type="domain" description="EF-hand" evidence="3">
    <location>
        <begin position="1019"/>
        <end position="1054"/>
    </location>
</feature>
<name>A0A813DKC1_POLGL</name>
<feature type="compositionally biased region" description="Basic and acidic residues" evidence="2">
    <location>
        <begin position="675"/>
        <end position="692"/>
    </location>
</feature>
<feature type="compositionally biased region" description="Low complexity" evidence="2">
    <location>
        <begin position="47"/>
        <end position="57"/>
    </location>
</feature>
<proteinExistence type="predicted"/>
<feature type="compositionally biased region" description="Polar residues" evidence="2">
    <location>
        <begin position="644"/>
        <end position="654"/>
    </location>
</feature>
<dbReference type="PANTHER" id="PTHR46007:SF8">
    <property type="entry name" value="C2H2-TYPE DOMAIN-CONTAINING PROTEIN"/>
    <property type="match status" value="1"/>
</dbReference>
<feature type="region of interest" description="Disordered" evidence="2">
    <location>
        <begin position="262"/>
        <end position="286"/>
    </location>
</feature>
<evidence type="ECO:0000313" key="4">
    <source>
        <dbReference type="EMBL" id="CAE8586536.1"/>
    </source>
</evidence>
<sequence length="1114" mass="120334">MWPLFGGADCSSPFMGSAVRDAGAEGDMLRWARPKVLPAPPWQRTANGNNSNNSNNNEQPLPQMTPPLPSLSELSAFVSPREAPASDQPPWRRREERRSAGNRPGQEASELQQQQQQQQLQQQQQQQQSAAAPPAAAPTRPTGRSITESREDAPQSKPANNEGSKGPGGIDLSEDYKVGDKVRYWSATHNKWVDACVHKIHRGPDGKIIKCDLSAKSKADISQVRNASTPEDAPAPLSGAQQPALVPPAPVLVPPVATPPLAAKASSSALPSQRNEAETPVPSKAMSSDVGLAAGRQMVSEFQVGDEVQYFSEGTHNWVKTIVEARRTQNGLVTYDLTCKKAAPCDRVREAVVEYKVGEAVEYWSSSSGRWIAAEMLSLKSDSKTCDLNVKPAAPLSKVRKASASENAEVSGAFSSRCDPKVEEQRSSNQRASAGGTGHAAGTTNNIKNNNNNNNSNNNNNNSNNNNNNNSNSSNNNAPPPPLACGFKAGDQVQYYSDTKGVWIEAVVVKVVDQDGCICYDLSCKKAAQADKVRPSLVASKERYQVGNDVEYWSTSAGRWVAAKVQSLRLAMGQLDLDIKLHAPLGRIRHPVTSSQQLPVQHKDLPKHQQLPQASASSLSQRPADSDRDYDPFQDPSKEEADASQRQAGQPSPRRQSHEESRGRVRKPRSRSRRRQEGGHRGLEDKDNDQDRRRHAKESSQLAHIPSGNGRSELGLDPLKLEQALRLQQQELPSQGQGRTGIPRGATAKSAPGAPPRAVYEPRADPAGAADAATSTAANSSSRGADLSALEDPETDPVWQALAKEQAEAMAQQSSRAESLAITVCHETTVAVGVEGAAAGVEGAGAGVEVAGVEGILDILRHWVNFVPLCPAANIPEAQQLSSRWPMGTAAELPVSHGPRQKDAAANIPVSRGYAVKTTRQLRKRVINADGVITEAEARQVLAGKLPPNTVDQFIQTLLGDDGNVSYTRFMAEMMATKQAEDGELLWRLFQEVDTDGSGSLDRRELEAMMQKPSVQAVLAGKSAAELMANMDRDNSGVVSFWEFKLALESSQGACRAAFKQGEKVQYYSASYQVWMDTVITEVHPSGALQISAKPGYWFQTVSEQVAKLRRPQG</sequence>
<evidence type="ECO:0000256" key="1">
    <source>
        <dbReference type="ARBA" id="ARBA00022837"/>
    </source>
</evidence>
<feature type="region of interest" description="Disordered" evidence="2">
    <location>
        <begin position="398"/>
        <end position="484"/>
    </location>
</feature>
<dbReference type="InterPro" id="IPR018247">
    <property type="entry name" value="EF_Hand_1_Ca_BS"/>
</dbReference>
<dbReference type="GO" id="GO:0016592">
    <property type="term" value="C:mediator complex"/>
    <property type="evidence" value="ECO:0007669"/>
    <property type="project" value="TreeGrafter"/>
</dbReference>
<dbReference type="GO" id="GO:0045944">
    <property type="term" value="P:positive regulation of transcription by RNA polymerase II"/>
    <property type="evidence" value="ECO:0007669"/>
    <property type="project" value="TreeGrafter"/>
</dbReference>
<dbReference type="Gene3D" id="1.10.238.10">
    <property type="entry name" value="EF-hand"/>
    <property type="match status" value="1"/>
</dbReference>
<feature type="compositionally biased region" description="Low complexity" evidence="2">
    <location>
        <begin position="262"/>
        <end position="272"/>
    </location>
</feature>
<dbReference type="GO" id="GO:0003713">
    <property type="term" value="F:transcription coactivator activity"/>
    <property type="evidence" value="ECO:0007669"/>
    <property type="project" value="TreeGrafter"/>
</dbReference>
<accession>A0A813DKC1</accession>
<protein>
    <recommendedName>
        <fullName evidence="3">EF-hand domain-containing protein</fullName>
    </recommendedName>
</protein>
<reference evidence="4" key="1">
    <citation type="submission" date="2021-02" db="EMBL/GenBank/DDBJ databases">
        <authorList>
            <person name="Dougan E. K."/>
            <person name="Rhodes N."/>
            <person name="Thang M."/>
            <person name="Chan C."/>
        </authorList>
    </citation>
    <scope>NUCLEOTIDE SEQUENCE</scope>
</reference>
<dbReference type="AlphaFoldDB" id="A0A813DKC1"/>
<dbReference type="SUPFAM" id="SSF47473">
    <property type="entry name" value="EF-hand"/>
    <property type="match status" value="1"/>
</dbReference>
<gene>
    <name evidence="4" type="ORF">PGLA1383_LOCUS5395</name>
</gene>
<dbReference type="PROSITE" id="PS00018">
    <property type="entry name" value="EF_HAND_1"/>
    <property type="match status" value="2"/>
</dbReference>
<feature type="compositionally biased region" description="Basic residues" evidence="2">
    <location>
        <begin position="664"/>
        <end position="674"/>
    </location>
</feature>
<feature type="compositionally biased region" description="Low complexity" evidence="2">
    <location>
        <begin position="765"/>
        <end position="785"/>
    </location>
</feature>
<evidence type="ECO:0000313" key="5">
    <source>
        <dbReference type="Proteomes" id="UP000654075"/>
    </source>
</evidence>
<dbReference type="InterPro" id="IPR011992">
    <property type="entry name" value="EF-hand-dom_pair"/>
</dbReference>
<feature type="region of interest" description="Disordered" evidence="2">
    <location>
        <begin position="606"/>
        <end position="715"/>
    </location>
</feature>
<dbReference type="OrthoDB" id="448276at2759"/>
<dbReference type="EMBL" id="CAJNNV010002117">
    <property type="protein sequence ID" value="CAE8586536.1"/>
    <property type="molecule type" value="Genomic_DNA"/>
</dbReference>
<feature type="compositionally biased region" description="Basic and acidic residues" evidence="2">
    <location>
        <begin position="624"/>
        <end position="643"/>
    </location>
</feature>
<organism evidence="4 5">
    <name type="scientific">Polarella glacialis</name>
    <name type="common">Dinoflagellate</name>
    <dbReference type="NCBI Taxonomy" id="89957"/>
    <lineage>
        <taxon>Eukaryota</taxon>
        <taxon>Sar</taxon>
        <taxon>Alveolata</taxon>
        <taxon>Dinophyceae</taxon>
        <taxon>Suessiales</taxon>
        <taxon>Suessiaceae</taxon>
        <taxon>Polarella</taxon>
    </lineage>
</organism>
<evidence type="ECO:0000256" key="2">
    <source>
        <dbReference type="SAM" id="MobiDB-lite"/>
    </source>
</evidence>
<dbReference type="Pfam" id="PF13499">
    <property type="entry name" value="EF-hand_7"/>
    <property type="match status" value="1"/>
</dbReference>
<evidence type="ECO:0000259" key="3">
    <source>
        <dbReference type="PROSITE" id="PS50222"/>
    </source>
</evidence>
<dbReference type="Proteomes" id="UP000654075">
    <property type="component" value="Unassembled WGS sequence"/>
</dbReference>
<dbReference type="SMART" id="SM00054">
    <property type="entry name" value="EFh"/>
    <property type="match status" value="2"/>
</dbReference>
<feature type="compositionally biased region" description="Low complexity" evidence="2">
    <location>
        <begin position="440"/>
        <end position="477"/>
    </location>
</feature>
<keyword evidence="1" id="KW-0106">Calcium</keyword>
<dbReference type="GO" id="GO:0005509">
    <property type="term" value="F:calcium ion binding"/>
    <property type="evidence" value="ECO:0007669"/>
    <property type="project" value="InterPro"/>
</dbReference>
<feature type="compositionally biased region" description="Low complexity" evidence="2">
    <location>
        <begin position="609"/>
        <end position="621"/>
    </location>
</feature>
<dbReference type="InterPro" id="IPR051647">
    <property type="entry name" value="Mediator_comp_sub12"/>
</dbReference>
<feature type="region of interest" description="Disordered" evidence="2">
    <location>
        <begin position="731"/>
        <end position="795"/>
    </location>
</feature>
<feature type="domain" description="EF-hand" evidence="3">
    <location>
        <begin position="981"/>
        <end position="1016"/>
    </location>
</feature>
<comment type="caution">
    <text evidence="4">The sequence shown here is derived from an EMBL/GenBank/DDBJ whole genome shotgun (WGS) entry which is preliminary data.</text>
</comment>
<feature type="compositionally biased region" description="Low complexity" evidence="2">
    <location>
        <begin position="106"/>
        <end position="134"/>
    </location>
</feature>